<dbReference type="GO" id="GO:0003939">
    <property type="term" value="F:L-iditol 2-dehydrogenase (NAD+) activity"/>
    <property type="evidence" value="ECO:0007669"/>
    <property type="project" value="TreeGrafter"/>
</dbReference>
<dbReference type="Proteomes" id="UP001153620">
    <property type="component" value="Chromosome 2"/>
</dbReference>
<dbReference type="InterPro" id="IPR013154">
    <property type="entry name" value="ADH-like_N"/>
</dbReference>
<reference evidence="11" key="1">
    <citation type="submission" date="2022-01" db="EMBL/GenBank/DDBJ databases">
        <authorList>
            <person name="King R."/>
        </authorList>
    </citation>
    <scope>NUCLEOTIDE SEQUENCE</scope>
</reference>
<proteinExistence type="inferred from homology"/>
<dbReference type="SMART" id="SM00829">
    <property type="entry name" value="PKS_ER"/>
    <property type="match status" value="1"/>
</dbReference>
<keyword evidence="12" id="KW-1185">Reference proteome</keyword>
<dbReference type="InterPro" id="IPR020843">
    <property type="entry name" value="ER"/>
</dbReference>
<dbReference type="EMBL" id="OU895878">
    <property type="protein sequence ID" value="CAG9805181.1"/>
    <property type="molecule type" value="Genomic_DNA"/>
</dbReference>
<evidence type="ECO:0000256" key="5">
    <source>
        <dbReference type="ARBA" id="ARBA00023002"/>
    </source>
</evidence>
<dbReference type="InterPro" id="IPR013149">
    <property type="entry name" value="ADH-like_C"/>
</dbReference>
<evidence type="ECO:0000256" key="9">
    <source>
        <dbReference type="RuleBase" id="RU361277"/>
    </source>
</evidence>
<evidence type="ECO:0000256" key="2">
    <source>
        <dbReference type="ARBA" id="ARBA00008072"/>
    </source>
</evidence>
<feature type="domain" description="Enoyl reductase (ER)" evidence="10">
    <location>
        <begin position="13"/>
        <end position="348"/>
    </location>
</feature>
<dbReference type="Pfam" id="PF00107">
    <property type="entry name" value="ADH_zinc_N"/>
    <property type="match status" value="1"/>
</dbReference>
<dbReference type="PANTHER" id="PTHR43161:SF9">
    <property type="entry name" value="SORBITOL DEHYDROGENASE"/>
    <property type="match status" value="1"/>
</dbReference>
<keyword evidence="6" id="KW-0520">NAD</keyword>
<dbReference type="FunFam" id="3.40.50.720:FF:000068">
    <property type="entry name" value="Sorbitol dehydrogenase"/>
    <property type="match status" value="1"/>
</dbReference>
<keyword evidence="3 9" id="KW-0479">Metal-binding</keyword>
<dbReference type="Pfam" id="PF08240">
    <property type="entry name" value="ADH_N"/>
    <property type="match status" value="1"/>
</dbReference>
<dbReference type="SUPFAM" id="SSF50129">
    <property type="entry name" value="GroES-like"/>
    <property type="match status" value="1"/>
</dbReference>
<evidence type="ECO:0000313" key="12">
    <source>
        <dbReference type="Proteomes" id="UP001153620"/>
    </source>
</evidence>
<comment type="similarity">
    <text evidence="2 9">Belongs to the zinc-containing alcohol dehydrogenase family.</text>
</comment>
<comment type="cofactor">
    <cofactor evidence="1 9">
        <name>Zn(2+)</name>
        <dbReference type="ChEBI" id="CHEBI:29105"/>
    </cofactor>
</comment>
<protein>
    <recommendedName>
        <fullName evidence="7">Sorbitol dehydrogenase</fullName>
    </recommendedName>
    <alternativeName>
        <fullName evidence="8">Polyol dehydrogenase</fullName>
    </alternativeName>
</protein>
<gene>
    <name evidence="11" type="ORF">CHIRRI_LOCUS8058</name>
</gene>
<sequence length="361" mass="39136">MAPNDNLTAVLYGIEDLRLENKDIPSIKDDEVLLEMDCVGICGSDIHYLVHGRIGDFVVKDKMIIGHEASGIVQKLGKDVKNLKVGDRVAIEPGVSCRLCEFCKTGRYNLCPDMKFCATPPYDGNLRRYYAHAADFCFKLPDHVTMEEGALLEPLSVGVHACRKANVQLGDSVLILGAGPIGLVSLICAKEMGASKVIITDLLQSRLDVAKELGADYTYVIPKDVTEDELVKKIHETLGNAPNKSIDCSGAEATNRLGLQATACGGCFVIVGCGPPEVKLPLVAAMAREIDIRGVFRYANDYSAALALVSSGKANVKRLITHHFDLTETLDAFDTSRYGKGGAIKVMIHCQPRNKNNPKAF</sequence>
<keyword evidence="4 9" id="KW-0862">Zinc</keyword>
<reference evidence="11" key="2">
    <citation type="submission" date="2022-10" db="EMBL/GenBank/DDBJ databases">
        <authorList>
            <consortium name="ENA_rothamsted_submissions"/>
            <consortium name="culmorum"/>
            <person name="King R."/>
        </authorList>
    </citation>
    <scope>NUCLEOTIDE SEQUENCE</scope>
</reference>
<dbReference type="GO" id="GO:0008270">
    <property type="term" value="F:zinc ion binding"/>
    <property type="evidence" value="ECO:0007669"/>
    <property type="project" value="InterPro"/>
</dbReference>
<accession>A0A9N9RU91</accession>
<dbReference type="CDD" id="cd05285">
    <property type="entry name" value="sorbitol_DH"/>
    <property type="match status" value="1"/>
</dbReference>
<evidence type="ECO:0000259" key="10">
    <source>
        <dbReference type="SMART" id="SM00829"/>
    </source>
</evidence>
<evidence type="ECO:0000313" key="11">
    <source>
        <dbReference type="EMBL" id="CAG9805181.1"/>
    </source>
</evidence>
<dbReference type="InterPro" id="IPR036291">
    <property type="entry name" value="NAD(P)-bd_dom_sf"/>
</dbReference>
<evidence type="ECO:0000256" key="3">
    <source>
        <dbReference type="ARBA" id="ARBA00022723"/>
    </source>
</evidence>
<evidence type="ECO:0000256" key="6">
    <source>
        <dbReference type="ARBA" id="ARBA00023027"/>
    </source>
</evidence>
<dbReference type="InterPro" id="IPR045306">
    <property type="entry name" value="SDH-like"/>
</dbReference>
<dbReference type="SUPFAM" id="SSF51735">
    <property type="entry name" value="NAD(P)-binding Rossmann-fold domains"/>
    <property type="match status" value="1"/>
</dbReference>
<name>A0A9N9RU91_9DIPT</name>
<dbReference type="InterPro" id="IPR002328">
    <property type="entry name" value="ADH_Zn_CS"/>
</dbReference>
<evidence type="ECO:0000256" key="8">
    <source>
        <dbReference type="ARBA" id="ARBA00032485"/>
    </source>
</evidence>
<dbReference type="Gene3D" id="3.40.50.720">
    <property type="entry name" value="NAD(P)-binding Rossmann-like Domain"/>
    <property type="match status" value="1"/>
</dbReference>
<evidence type="ECO:0000256" key="7">
    <source>
        <dbReference type="ARBA" id="ARBA00026132"/>
    </source>
</evidence>
<dbReference type="AlphaFoldDB" id="A0A9N9RU91"/>
<dbReference type="OrthoDB" id="1879366at2759"/>
<dbReference type="GO" id="GO:0006062">
    <property type="term" value="P:sorbitol catabolic process"/>
    <property type="evidence" value="ECO:0007669"/>
    <property type="project" value="TreeGrafter"/>
</dbReference>
<dbReference type="Gene3D" id="3.90.180.10">
    <property type="entry name" value="Medium-chain alcohol dehydrogenases, catalytic domain"/>
    <property type="match status" value="1"/>
</dbReference>
<dbReference type="PROSITE" id="PS00059">
    <property type="entry name" value="ADH_ZINC"/>
    <property type="match status" value="1"/>
</dbReference>
<evidence type="ECO:0000256" key="4">
    <source>
        <dbReference type="ARBA" id="ARBA00022833"/>
    </source>
</evidence>
<dbReference type="PANTHER" id="PTHR43161">
    <property type="entry name" value="SORBITOL DEHYDROGENASE"/>
    <property type="match status" value="1"/>
</dbReference>
<dbReference type="InterPro" id="IPR011032">
    <property type="entry name" value="GroES-like_sf"/>
</dbReference>
<keyword evidence="5" id="KW-0560">Oxidoreductase</keyword>
<evidence type="ECO:0000256" key="1">
    <source>
        <dbReference type="ARBA" id="ARBA00001947"/>
    </source>
</evidence>
<organism evidence="11 12">
    <name type="scientific">Chironomus riparius</name>
    <dbReference type="NCBI Taxonomy" id="315576"/>
    <lineage>
        <taxon>Eukaryota</taxon>
        <taxon>Metazoa</taxon>
        <taxon>Ecdysozoa</taxon>
        <taxon>Arthropoda</taxon>
        <taxon>Hexapoda</taxon>
        <taxon>Insecta</taxon>
        <taxon>Pterygota</taxon>
        <taxon>Neoptera</taxon>
        <taxon>Endopterygota</taxon>
        <taxon>Diptera</taxon>
        <taxon>Nematocera</taxon>
        <taxon>Chironomoidea</taxon>
        <taxon>Chironomidae</taxon>
        <taxon>Chironominae</taxon>
        <taxon>Chironomus</taxon>
    </lineage>
</organism>